<dbReference type="PANTHER" id="PTHR33254:SF4">
    <property type="entry name" value="4-HYDROXY-4-METHYL-2-OXOGLUTARATE ALDOLASE 3-RELATED"/>
    <property type="match status" value="1"/>
</dbReference>
<dbReference type="PANTHER" id="PTHR33254">
    <property type="entry name" value="4-HYDROXY-4-METHYL-2-OXOGLUTARATE ALDOLASE 3-RELATED"/>
    <property type="match status" value="1"/>
</dbReference>
<evidence type="ECO:0000256" key="2">
    <source>
        <dbReference type="ARBA" id="ARBA00001968"/>
    </source>
</evidence>
<evidence type="ECO:0000256" key="5">
    <source>
        <dbReference type="ARBA" id="ARBA00012213"/>
    </source>
</evidence>
<accession>A0ABR9W2A6</accession>
<evidence type="ECO:0000256" key="9">
    <source>
        <dbReference type="ARBA" id="ARBA00029596"/>
    </source>
</evidence>
<organism evidence="13 14">
    <name type="scientific">Brachybacterium epidermidis</name>
    <dbReference type="NCBI Taxonomy" id="2781983"/>
    <lineage>
        <taxon>Bacteria</taxon>
        <taxon>Bacillati</taxon>
        <taxon>Actinomycetota</taxon>
        <taxon>Actinomycetes</taxon>
        <taxon>Micrococcales</taxon>
        <taxon>Dermabacteraceae</taxon>
        <taxon>Brachybacterium</taxon>
    </lineage>
</organism>
<dbReference type="EMBL" id="JADEYR010000008">
    <property type="protein sequence ID" value="MBE9404283.1"/>
    <property type="molecule type" value="Genomic_DNA"/>
</dbReference>
<evidence type="ECO:0000256" key="10">
    <source>
        <dbReference type="ARBA" id="ARBA00030169"/>
    </source>
</evidence>
<evidence type="ECO:0000256" key="12">
    <source>
        <dbReference type="ARBA" id="ARBA00047973"/>
    </source>
</evidence>
<comment type="subunit">
    <text evidence="4">Homotrimer.</text>
</comment>
<gene>
    <name evidence="13" type="ORF">IOE58_08830</name>
</gene>
<dbReference type="EC" id="4.1.3.17" evidence="5"/>
<comment type="similarity">
    <text evidence="3">Belongs to the class II aldolase/RraA-like family.</text>
</comment>
<dbReference type="Proteomes" id="UP000644727">
    <property type="component" value="Unassembled WGS sequence"/>
</dbReference>
<evidence type="ECO:0000256" key="4">
    <source>
        <dbReference type="ARBA" id="ARBA00011233"/>
    </source>
</evidence>
<dbReference type="EC" id="4.1.1.112" evidence="6"/>
<dbReference type="InterPro" id="IPR005493">
    <property type="entry name" value="RraA/RraA-like"/>
</dbReference>
<evidence type="ECO:0000313" key="13">
    <source>
        <dbReference type="EMBL" id="MBE9404283.1"/>
    </source>
</evidence>
<sequence length="222" mass="23268">MFIAADASTIDMSAPWERLPDEQVQRLADIPVALIGDTRRRLGMMAAALRPVTRQRRIVGSVLPVLTWEGDNLAIHAALDAARPGDVLVINANAEINRSVFGDILAEICLHKGVTGVVIDGAVRDVDTIDQLGLPVFARGISPAGPAKHGPGAVGYPVACGNVVCNPGDIVVGDTDGVIVLPARSLDTVLEAVDAQEATEEAIRARIRQDAPRERPAGIAAG</sequence>
<comment type="cofactor">
    <cofactor evidence="2">
        <name>a divalent metal cation</name>
        <dbReference type="ChEBI" id="CHEBI:60240"/>
    </cofactor>
</comment>
<evidence type="ECO:0000256" key="8">
    <source>
        <dbReference type="ARBA" id="ARBA00025046"/>
    </source>
</evidence>
<dbReference type="SUPFAM" id="SSF89562">
    <property type="entry name" value="RraA-like"/>
    <property type="match status" value="1"/>
</dbReference>
<comment type="catalytic activity">
    <reaction evidence="12">
        <text>oxaloacetate + H(+) = pyruvate + CO2</text>
        <dbReference type="Rhea" id="RHEA:15641"/>
        <dbReference type="ChEBI" id="CHEBI:15361"/>
        <dbReference type="ChEBI" id="CHEBI:15378"/>
        <dbReference type="ChEBI" id="CHEBI:16452"/>
        <dbReference type="ChEBI" id="CHEBI:16526"/>
        <dbReference type="EC" id="4.1.1.112"/>
    </reaction>
</comment>
<comment type="function">
    <text evidence="8">Catalyzes the aldol cleavage of 4-hydroxy-4-methyl-2-oxoglutarate (HMG) into 2 molecules of pyruvate. Also contains a secondary oxaloacetate (OAA) decarboxylase activity due to the common pyruvate enolate transition state formed following C-C bond cleavage in the retro-aldol and decarboxylation reactions.</text>
</comment>
<evidence type="ECO:0000256" key="11">
    <source>
        <dbReference type="ARBA" id="ARBA00032305"/>
    </source>
</evidence>
<dbReference type="Pfam" id="PF03737">
    <property type="entry name" value="RraA-like"/>
    <property type="match status" value="1"/>
</dbReference>
<dbReference type="Gene3D" id="3.50.30.40">
    <property type="entry name" value="Ribonuclease E inhibitor RraA/RraA-like"/>
    <property type="match status" value="1"/>
</dbReference>
<evidence type="ECO:0000256" key="6">
    <source>
        <dbReference type="ARBA" id="ARBA00012947"/>
    </source>
</evidence>
<comment type="caution">
    <text evidence="13">The sequence shown here is derived from an EMBL/GenBank/DDBJ whole genome shotgun (WGS) entry which is preliminary data.</text>
</comment>
<comment type="catalytic activity">
    <reaction evidence="1">
        <text>4-hydroxy-4-methyl-2-oxoglutarate = 2 pyruvate</text>
        <dbReference type="Rhea" id="RHEA:22748"/>
        <dbReference type="ChEBI" id="CHEBI:15361"/>
        <dbReference type="ChEBI" id="CHEBI:58276"/>
        <dbReference type="EC" id="4.1.3.17"/>
    </reaction>
</comment>
<reference evidence="13 14" key="1">
    <citation type="submission" date="2020-10" db="EMBL/GenBank/DDBJ databases">
        <title>Draft genome and description of Brachybacterium epidermidis sp nov.</title>
        <authorList>
            <person name="Boxberger M."/>
            <person name="La Scola B."/>
        </authorList>
    </citation>
    <scope>NUCLEOTIDE SEQUENCE [LARGE SCALE GENOMIC DNA]</scope>
    <source>
        <strain evidence="13 14">Marseille-Q2903</strain>
    </source>
</reference>
<evidence type="ECO:0000256" key="1">
    <source>
        <dbReference type="ARBA" id="ARBA00001342"/>
    </source>
</evidence>
<proteinExistence type="inferred from homology"/>
<name>A0ABR9W2A6_9MICO</name>
<dbReference type="RefSeq" id="WP_193866029.1">
    <property type="nucleotide sequence ID" value="NZ_JADEYR010000008.1"/>
</dbReference>
<protein>
    <recommendedName>
        <fullName evidence="7">Putative 4-hydroxy-4-methyl-2-oxoglutarate aldolase</fullName>
        <ecNumber evidence="6">4.1.1.112</ecNumber>
        <ecNumber evidence="5">4.1.3.17</ecNumber>
    </recommendedName>
    <alternativeName>
        <fullName evidence="11">Oxaloacetate decarboxylase</fullName>
    </alternativeName>
    <alternativeName>
        <fullName evidence="9">Regulator of ribonuclease activity homolog</fullName>
    </alternativeName>
    <alternativeName>
        <fullName evidence="10">RraA-like protein</fullName>
    </alternativeName>
</protein>
<dbReference type="NCBIfam" id="NF004850">
    <property type="entry name" value="PRK06201.1"/>
    <property type="match status" value="1"/>
</dbReference>
<evidence type="ECO:0000256" key="3">
    <source>
        <dbReference type="ARBA" id="ARBA00008621"/>
    </source>
</evidence>
<evidence type="ECO:0000313" key="14">
    <source>
        <dbReference type="Proteomes" id="UP000644727"/>
    </source>
</evidence>
<dbReference type="InterPro" id="IPR036704">
    <property type="entry name" value="RraA/RraA-like_sf"/>
</dbReference>
<evidence type="ECO:0000256" key="7">
    <source>
        <dbReference type="ARBA" id="ARBA00016549"/>
    </source>
</evidence>
<keyword evidence="14" id="KW-1185">Reference proteome</keyword>
<dbReference type="CDD" id="cd16841">
    <property type="entry name" value="RraA_family"/>
    <property type="match status" value="1"/>
</dbReference>